<feature type="compositionally biased region" description="Polar residues" evidence="1">
    <location>
        <begin position="1"/>
        <end position="13"/>
    </location>
</feature>
<protein>
    <submittedName>
        <fullName evidence="2">Uncharacterized protein</fullName>
    </submittedName>
</protein>
<comment type="caution">
    <text evidence="2">The sequence shown here is derived from an EMBL/GenBank/DDBJ whole genome shotgun (WGS) entry which is preliminary data.</text>
</comment>
<sequence>MSEQWQRGNTGSTLWKPGKNKRYQGTDTSPSNSISRQGRRRGQGSGFNGSGNEYSVRKAFPNDSKQDVQQKNVGSGVEKGKKMLKSSELKSWHHSGSFSRENLETGDNWFFEEGHTTVDINPGSSSFIKNSGAKHTLFDSQFWGEDPFSKLPTPKSYNEADPLGDGFNPEPAAYSPSNCFTSKNIHTHDSSPISKPDFPPDSELRNGPKGSSYTAGFQVETTSPDSSAQESVSKDVEPKVNLNPSDFRETFVLGEEICNRNEGLVSEEKEAVEDSHSKNNEREAREAKVAIMQQVEGVNKTVLPKPVEETSPSVEITNKSESINDEKRDRVDEKIPLHRNGRKGIYSWFLELSLTISDLMEEWAANKRAIVFIHLARR</sequence>
<feature type="compositionally biased region" description="Polar residues" evidence="1">
    <location>
        <begin position="310"/>
        <end position="321"/>
    </location>
</feature>
<dbReference type="PANTHER" id="PTHR37722:SF2">
    <property type="entry name" value="OS01G0167700 PROTEIN"/>
    <property type="match status" value="1"/>
</dbReference>
<keyword evidence="3" id="KW-1185">Reference proteome</keyword>
<evidence type="ECO:0000256" key="1">
    <source>
        <dbReference type="SAM" id="MobiDB-lite"/>
    </source>
</evidence>
<feature type="compositionally biased region" description="Polar residues" evidence="1">
    <location>
        <begin position="175"/>
        <end position="184"/>
    </location>
</feature>
<feature type="compositionally biased region" description="Polar residues" evidence="1">
    <location>
        <begin position="209"/>
        <end position="231"/>
    </location>
</feature>
<proteinExistence type="predicted"/>
<accession>A0AA87ZET2</accession>
<gene>
    <name evidence="2" type="ORF">TIFTF001_000078</name>
</gene>
<name>A0AA87ZET2_FICCA</name>
<reference evidence="2" key="1">
    <citation type="submission" date="2023-07" db="EMBL/GenBank/DDBJ databases">
        <title>draft genome sequence of fig (Ficus carica).</title>
        <authorList>
            <person name="Takahashi T."/>
            <person name="Nishimura K."/>
        </authorList>
    </citation>
    <scope>NUCLEOTIDE SEQUENCE</scope>
</reference>
<feature type="compositionally biased region" description="Basic and acidic residues" evidence="1">
    <location>
        <begin position="78"/>
        <end position="91"/>
    </location>
</feature>
<feature type="region of interest" description="Disordered" evidence="1">
    <location>
        <begin position="149"/>
        <end position="241"/>
    </location>
</feature>
<dbReference type="EMBL" id="BTGU01000001">
    <property type="protein sequence ID" value="GMN23346.1"/>
    <property type="molecule type" value="Genomic_DNA"/>
</dbReference>
<dbReference type="Proteomes" id="UP001187192">
    <property type="component" value="Unassembled WGS sequence"/>
</dbReference>
<dbReference type="PANTHER" id="PTHR37722">
    <property type="entry name" value="OS01G0167700 PROTEIN"/>
    <property type="match status" value="1"/>
</dbReference>
<feature type="region of interest" description="Disordered" evidence="1">
    <location>
        <begin position="1"/>
        <end position="101"/>
    </location>
</feature>
<evidence type="ECO:0000313" key="3">
    <source>
        <dbReference type="Proteomes" id="UP001187192"/>
    </source>
</evidence>
<dbReference type="AlphaFoldDB" id="A0AA87ZET2"/>
<evidence type="ECO:0000313" key="2">
    <source>
        <dbReference type="EMBL" id="GMN23346.1"/>
    </source>
</evidence>
<organism evidence="2 3">
    <name type="scientific">Ficus carica</name>
    <name type="common">Common fig</name>
    <dbReference type="NCBI Taxonomy" id="3494"/>
    <lineage>
        <taxon>Eukaryota</taxon>
        <taxon>Viridiplantae</taxon>
        <taxon>Streptophyta</taxon>
        <taxon>Embryophyta</taxon>
        <taxon>Tracheophyta</taxon>
        <taxon>Spermatophyta</taxon>
        <taxon>Magnoliopsida</taxon>
        <taxon>eudicotyledons</taxon>
        <taxon>Gunneridae</taxon>
        <taxon>Pentapetalae</taxon>
        <taxon>rosids</taxon>
        <taxon>fabids</taxon>
        <taxon>Rosales</taxon>
        <taxon>Moraceae</taxon>
        <taxon>Ficeae</taxon>
        <taxon>Ficus</taxon>
    </lineage>
</organism>
<feature type="region of interest" description="Disordered" evidence="1">
    <location>
        <begin position="306"/>
        <end position="327"/>
    </location>
</feature>